<dbReference type="Pfam" id="PF00829">
    <property type="entry name" value="Ribosomal_L21p"/>
    <property type="match status" value="1"/>
</dbReference>
<name>A0A975ADT9_9PROT</name>
<sequence length="101" mass="11898">MTVIFKYKSKQYLITQSKYVKVKDFGKEGIIVIKEIILLYSKGKLELGKPFINKNVIVQSELLNSEKKLSVKFRRRKRYLIRKGFKSKKYKIQLLGIVKNG</sequence>
<dbReference type="InterPro" id="IPR028909">
    <property type="entry name" value="bL21-like"/>
</dbReference>
<evidence type="ECO:0000256" key="1">
    <source>
        <dbReference type="ARBA" id="ARBA00035483"/>
    </source>
</evidence>
<dbReference type="GO" id="GO:0005737">
    <property type="term" value="C:cytoplasm"/>
    <property type="evidence" value="ECO:0007669"/>
    <property type="project" value="UniProtKB-ARBA"/>
</dbReference>
<keyword evidence="2" id="KW-0687">Ribonucleoprotein</keyword>
<dbReference type="InterPro" id="IPR036164">
    <property type="entry name" value="bL21-like_sf"/>
</dbReference>
<dbReference type="SUPFAM" id="SSF141091">
    <property type="entry name" value="L21p-like"/>
    <property type="match status" value="1"/>
</dbReference>
<reference evidence="2" key="2">
    <citation type="submission" date="2021-03" db="EMBL/GenBank/DDBJ databases">
        <title>Alternative transmission patterns in independently acquired nutritional co-symbionts of Dictyopharidae planthoppers.</title>
        <authorList>
            <person name="Michalik A."/>
            <person name="Lukasik P."/>
        </authorList>
    </citation>
    <scope>NUCLEOTIDE SEQUENCE</scope>
    <source>
        <strain evidence="2">RANSCY</strain>
    </source>
</reference>
<evidence type="ECO:0000313" key="3">
    <source>
        <dbReference type="Proteomes" id="UP000663347"/>
    </source>
</evidence>
<gene>
    <name evidence="2" type="ORF">JSR06_00630</name>
</gene>
<dbReference type="AlphaFoldDB" id="A0A975ADT9"/>
<organism evidence="2 3">
    <name type="scientific">Candidatus Vidania fulgoroideorum</name>
    <dbReference type="NCBI Taxonomy" id="881286"/>
    <lineage>
        <taxon>Bacteria</taxon>
        <taxon>Pseudomonadati</taxon>
        <taxon>Pseudomonadota</taxon>
        <taxon>Betaproteobacteria</taxon>
        <taxon>Candidatus Vidania</taxon>
    </lineage>
</organism>
<accession>A0A975ADT9</accession>
<dbReference type="GO" id="GO:0005840">
    <property type="term" value="C:ribosome"/>
    <property type="evidence" value="ECO:0007669"/>
    <property type="project" value="UniProtKB-KW"/>
</dbReference>
<keyword evidence="2" id="KW-0689">Ribosomal protein</keyword>
<dbReference type="Proteomes" id="UP000663347">
    <property type="component" value="Chromosome"/>
</dbReference>
<reference evidence="2" key="1">
    <citation type="submission" date="2021-02" db="EMBL/GenBank/DDBJ databases">
        <authorList>
            <person name="Franco D."/>
        </authorList>
    </citation>
    <scope>NUCLEOTIDE SEQUENCE</scope>
    <source>
        <strain evidence="2">RANSCY</strain>
    </source>
</reference>
<evidence type="ECO:0000313" key="2">
    <source>
        <dbReference type="EMBL" id="QSW37952.1"/>
    </source>
</evidence>
<dbReference type="EMBL" id="CP071412">
    <property type="protein sequence ID" value="QSW37952.1"/>
    <property type="molecule type" value="Genomic_DNA"/>
</dbReference>
<proteinExistence type="predicted"/>
<protein>
    <recommendedName>
        <fullName evidence="1">50S ribosomal protein L21</fullName>
    </recommendedName>
</protein>